<keyword evidence="3" id="KW-1185">Reference proteome</keyword>
<feature type="region of interest" description="Disordered" evidence="1">
    <location>
        <begin position="66"/>
        <end position="167"/>
    </location>
</feature>
<dbReference type="EMBL" id="CAXITT010000138">
    <property type="protein sequence ID" value="CAL1533239.1"/>
    <property type="molecule type" value="Genomic_DNA"/>
</dbReference>
<feature type="region of interest" description="Disordered" evidence="1">
    <location>
        <begin position="343"/>
        <end position="417"/>
    </location>
</feature>
<feature type="region of interest" description="Disordered" evidence="1">
    <location>
        <begin position="450"/>
        <end position="500"/>
    </location>
</feature>
<dbReference type="PANTHER" id="PTHR32000:SF3">
    <property type="entry name" value="RIKEN CDNA A830018L16 GENE"/>
    <property type="match status" value="1"/>
</dbReference>
<protein>
    <submittedName>
        <fullName evidence="2">Uncharacterized protein</fullName>
    </submittedName>
</protein>
<feature type="compositionally biased region" description="Basic and acidic residues" evidence="1">
    <location>
        <begin position="109"/>
        <end position="129"/>
    </location>
</feature>
<feature type="region of interest" description="Disordered" evidence="1">
    <location>
        <begin position="220"/>
        <end position="244"/>
    </location>
</feature>
<proteinExistence type="predicted"/>
<name>A0AAV2HII9_LYMST</name>
<gene>
    <name evidence="2" type="ORF">GSLYS_00007257001</name>
</gene>
<evidence type="ECO:0000256" key="1">
    <source>
        <dbReference type="SAM" id="MobiDB-lite"/>
    </source>
</evidence>
<evidence type="ECO:0000313" key="2">
    <source>
        <dbReference type="EMBL" id="CAL1533239.1"/>
    </source>
</evidence>
<dbReference type="InterPro" id="IPR040687">
    <property type="entry name" value="DUF5586"/>
</dbReference>
<evidence type="ECO:0000313" key="3">
    <source>
        <dbReference type="Proteomes" id="UP001497497"/>
    </source>
</evidence>
<reference evidence="2 3" key="1">
    <citation type="submission" date="2024-04" db="EMBL/GenBank/DDBJ databases">
        <authorList>
            <consortium name="Genoscope - CEA"/>
            <person name="William W."/>
        </authorList>
    </citation>
    <scope>NUCLEOTIDE SEQUENCE [LARGE SCALE GENOMIC DNA]</scope>
</reference>
<dbReference type="AlphaFoldDB" id="A0AAV2HII9"/>
<dbReference type="SUPFAM" id="SSF47391">
    <property type="entry name" value="Dimerization-anchoring domain of cAMP-dependent PK regulatory subunit"/>
    <property type="match status" value="1"/>
</dbReference>
<dbReference type="Pfam" id="PF17824">
    <property type="entry name" value="DUF5586"/>
    <property type="match status" value="2"/>
</dbReference>
<dbReference type="PANTHER" id="PTHR32000">
    <property type="entry name" value="SIMILAR TO HYPOTHETICAL PROTEIN"/>
    <property type="match status" value="1"/>
</dbReference>
<organism evidence="2 3">
    <name type="scientific">Lymnaea stagnalis</name>
    <name type="common">Great pond snail</name>
    <name type="synonym">Helix stagnalis</name>
    <dbReference type="NCBI Taxonomy" id="6523"/>
    <lineage>
        <taxon>Eukaryota</taxon>
        <taxon>Metazoa</taxon>
        <taxon>Spiralia</taxon>
        <taxon>Lophotrochozoa</taxon>
        <taxon>Mollusca</taxon>
        <taxon>Gastropoda</taxon>
        <taxon>Heterobranchia</taxon>
        <taxon>Euthyneura</taxon>
        <taxon>Panpulmonata</taxon>
        <taxon>Hygrophila</taxon>
        <taxon>Lymnaeoidea</taxon>
        <taxon>Lymnaeidae</taxon>
        <taxon>Lymnaea</taxon>
    </lineage>
</organism>
<accession>A0AAV2HII9</accession>
<feature type="compositionally biased region" description="Polar residues" evidence="1">
    <location>
        <begin position="454"/>
        <end position="465"/>
    </location>
</feature>
<dbReference type="Gene3D" id="1.20.890.10">
    <property type="entry name" value="cAMP-dependent protein kinase regulatory subunit, dimerization-anchoring domain"/>
    <property type="match status" value="1"/>
</dbReference>
<dbReference type="CDD" id="cd22980">
    <property type="entry name" value="DD_VEST1"/>
    <property type="match status" value="1"/>
</dbReference>
<dbReference type="Proteomes" id="UP001497497">
    <property type="component" value="Unassembled WGS sequence"/>
</dbReference>
<comment type="caution">
    <text evidence="2">The sequence shown here is derived from an EMBL/GenBank/DDBJ whole genome shotgun (WGS) entry which is preliminary data.</text>
</comment>
<sequence>MASQSRINAYMERHKISSLFEDLMNKILRDMPEEPMIYLLRAMYKKAGMEIPQMIRYGGLRKSTSELNRAVSPERASKSAQIPSSADVDASRDYERPWATSPTRRTKPKKSEEPSVTRKKPDWNSDKKTKSSTFDELFENSDGAKKEKDVTSSAIRKSTTKQKGGWVTASQGVKAVNAWASLGMDDGDIYSSPANKSTVRNTENAVLSEKELLASECLKPSTRSEVSAAPPNVNSSKRISSSRKMEAMKHKEEYAQMLSEIDKKSDDSGLGLDLRQLSDDDDAIELLENADDLIREGVKNVPETGFKLSRNLRFRENEPRVKVNINVNPLLYSERSWQESVEPFDSFESGKSSPELKGSDEDEFESVSQVTGPRHPVWKIPDTDRDTLELKPAFSKEAPKKSIIQQKPYSEKSLHATTPEKFIDRSVDSADDLSASNKTWTEGVNKVAFDTANLEPQTPKSITSDSTDRGWLIPDSTDVASAHDWNQRVKGGPPRDPRVY</sequence>